<keyword evidence="6" id="KW-1185">Reference proteome</keyword>
<evidence type="ECO:0000313" key="5">
    <source>
        <dbReference type="EMBL" id="SHJ69779.1"/>
    </source>
</evidence>
<dbReference type="EMBL" id="FQYR01000004">
    <property type="protein sequence ID" value="SHJ69779.1"/>
    <property type="molecule type" value="Genomic_DNA"/>
</dbReference>
<dbReference type="STRING" id="1123071.SAMN02745181_2378"/>
<feature type="domain" description="HTH gntR-type" evidence="4">
    <location>
        <begin position="14"/>
        <end position="71"/>
    </location>
</feature>
<dbReference type="GO" id="GO:0000976">
    <property type="term" value="F:transcription cis-regulatory region binding"/>
    <property type="evidence" value="ECO:0007669"/>
    <property type="project" value="TreeGrafter"/>
</dbReference>
<dbReference type="PANTHER" id="PTHR30146">
    <property type="entry name" value="LACI-RELATED TRANSCRIPTIONAL REPRESSOR"/>
    <property type="match status" value="1"/>
</dbReference>
<dbReference type="PANTHER" id="PTHR30146:SF109">
    <property type="entry name" value="HTH-TYPE TRANSCRIPTIONAL REGULATOR GALS"/>
    <property type="match status" value="1"/>
</dbReference>
<evidence type="ECO:0000256" key="1">
    <source>
        <dbReference type="ARBA" id="ARBA00023015"/>
    </source>
</evidence>
<dbReference type="AlphaFoldDB" id="A0A1M6LEZ4"/>
<evidence type="ECO:0000256" key="3">
    <source>
        <dbReference type="ARBA" id="ARBA00023163"/>
    </source>
</evidence>
<evidence type="ECO:0000259" key="4">
    <source>
        <dbReference type="SMART" id="SM00345"/>
    </source>
</evidence>
<dbReference type="Pfam" id="PF13377">
    <property type="entry name" value="Peripla_BP_3"/>
    <property type="match status" value="1"/>
</dbReference>
<dbReference type="GO" id="GO:0003700">
    <property type="term" value="F:DNA-binding transcription factor activity"/>
    <property type="evidence" value="ECO:0007669"/>
    <property type="project" value="InterPro"/>
</dbReference>
<dbReference type="InterPro" id="IPR046335">
    <property type="entry name" value="LacI/GalR-like_sensor"/>
</dbReference>
<dbReference type="OrthoDB" id="180305at2"/>
<dbReference type="InterPro" id="IPR000524">
    <property type="entry name" value="Tscrpt_reg_HTH_GntR"/>
</dbReference>
<organism evidence="5 6">
    <name type="scientific">Rubritalea squalenifaciens DSM 18772</name>
    <dbReference type="NCBI Taxonomy" id="1123071"/>
    <lineage>
        <taxon>Bacteria</taxon>
        <taxon>Pseudomonadati</taxon>
        <taxon>Verrucomicrobiota</taxon>
        <taxon>Verrucomicrobiia</taxon>
        <taxon>Verrucomicrobiales</taxon>
        <taxon>Rubritaleaceae</taxon>
        <taxon>Rubritalea</taxon>
    </lineage>
</organism>
<gene>
    <name evidence="5" type="ORF">SAMN02745181_2378</name>
</gene>
<sequence length="365" mass="40546">MPSLPPQHNRVLLAADALKEEIQHGRLSKVLPGERELAKRLQISRNTLRKAIEQLEKEAWISRAEHGRRRQILSPPPFGTELNISANSIQGSNVVTMAPLPLDHMGGAERLLQSRLSSYCSKIGVTPMHRALDIRHIERPAFRLSQFIQQNPADLYLLQHSSLPIQKWFKEQHIPCIVLGSTWIDINLPCVDIDQAAVGVHAASVIQRLGHTQIGLIHPVPEKRGIQILTDTLKLNLADSNIHMAGHQDTPESIARAVTQLLNKTKDTPTILLSPTPYAIITAFTTAVNMGYRVPENLSLLCLSYDKVLTYLNPTVAGYHIPIDDYPKAVFKSIVEYLTHPNSQSGSQRLITPDFVKGGSISQTS</sequence>
<dbReference type="InterPro" id="IPR036390">
    <property type="entry name" value="WH_DNA-bd_sf"/>
</dbReference>
<dbReference type="CDD" id="cd07377">
    <property type="entry name" value="WHTH_GntR"/>
    <property type="match status" value="1"/>
</dbReference>
<dbReference type="PRINTS" id="PR00035">
    <property type="entry name" value="HTHGNTR"/>
</dbReference>
<keyword evidence="2" id="KW-0238">DNA-binding</keyword>
<dbReference type="InParanoid" id="A0A1M6LEZ4"/>
<evidence type="ECO:0000256" key="2">
    <source>
        <dbReference type="ARBA" id="ARBA00023125"/>
    </source>
</evidence>
<evidence type="ECO:0000313" key="6">
    <source>
        <dbReference type="Proteomes" id="UP000184510"/>
    </source>
</evidence>
<dbReference type="Gene3D" id="3.40.50.2300">
    <property type="match status" value="2"/>
</dbReference>
<dbReference type="SUPFAM" id="SSF53822">
    <property type="entry name" value="Periplasmic binding protein-like I"/>
    <property type="match status" value="1"/>
</dbReference>
<dbReference type="InterPro" id="IPR036388">
    <property type="entry name" value="WH-like_DNA-bd_sf"/>
</dbReference>
<dbReference type="RefSeq" id="WP_143183974.1">
    <property type="nucleotide sequence ID" value="NZ_FQYR01000004.1"/>
</dbReference>
<keyword evidence="1" id="KW-0805">Transcription regulation</keyword>
<accession>A0A1M6LEZ4</accession>
<dbReference type="InterPro" id="IPR028082">
    <property type="entry name" value="Peripla_BP_I"/>
</dbReference>
<dbReference type="Proteomes" id="UP000184510">
    <property type="component" value="Unassembled WGS sequence"/>
</dbReference>
<keyword evidence="3" id="KW-0804">Transcription</keyword>
<proteinExistence type="predicted"/>
<dbReference type="Pfam" id="PF00392">
    <property type="entry name" value="GntR"/>
    <property type="match status" value="1"/>
</dbReference>
<dbReference type="SUPFAM" id="SSF46785">
    <property type="entry name" value="Winged helix' DNA-binding domain"/>
    <property type="match status" value="1"/>
</dbReference>
<dbReference type="FunCoup" id="A0A1M6LEZ4">
    <property type="interactions" value="172"/>
</dbReference>
<name>A0A1M6LEZ4_9BACT</name>
<protein>
    <submittedName>
        <fullName evidence="5">Regulatory protein, gntR family</fullName>
    </submittedName>
</protein>
<reference evidence="5 6" key="1">
    <citation type="submission" date="2016-11" db="EMBL/GenBank/DDBJ databases">
        <authorList>
            <person name="Jaros S."/>
            <person name="Januszkiewicz K."/>
            <person name="Wedrychowicz H."/>
        </authorList>
    </citation>
    <scope>NUCLEOTIDE SEQUENCE [LARGE SCALE GENOMIC DNA]</scope>
    <source>
        <strain evidence="5 6">DSM 18772</strain>
    </source>
</reference>
<dbReference type="SMART" id="SM00345">
    <property type="entry name" value="HTH_GNTR"/>
    <property type="match status" value="1"/>
</dbReference>
<dbReference type="Gene3D" id="1.10.10.10">
    <property type="entry name" value="Winged helix-like DNA-binding domain superfamily/Winged helix DNA-binding domain"/>
    <property type="match status" value="1"/>
</dbReference>